<dbReference type="GO" id="GO:0070098">
    <property type="term" value="P:chemokine-mediated signaling pathway"/>
    <property type="evidence" value="ECO:0007669"/>
    <property type="project" value="TreeGrafter"/>
</dbReference>
<dbReference type="GO" id="GO:0030335">
    <property type="term" value="P:positive regulation of cell migration"/>
    <property type="evidence" value="ECO:0007669"/>
    <property type="project" value="TreeGrafter"/>
</dbReference>
<evidence type="ECO:0000256" key="2">
    <source>
        <dbReference type="ARBA" id="ARBA00010868"/>
    </source>
</evidence>
<feature type="domain" description="Chemokine interleukin-8-like" evidence="7">
    <location>
        <begin position="29"/>
        <end position="87"/>
    </location>
</feature>
<dbReference type="InterPro" id="IPR001811">
    <property type="entry name" value="Chemokine_IL8-like_dom"/>
</dbReference>
<dbReference type="AlphaFoldDB" id="A0A7L2TYX3"/>
<dbReference type="SUPFAM" id="SSF54117">
    <property type="entry name" value="Interleukin 8-like chemokines"/>
    <property type="match status" value="1"/>
</dbReference>
<evidence type="ECO:0000256" key="5">
    <source>
        <dbReference type="ARBA" id="ARBA00022729"/>
    </source>
</evidence>
<dbReference type="SMART" id="SM00199">
    <property type="entry name" value="SCY"/>
    <property type="match status" value="1"/>
</dbReference>
<gene>
    <name evidence="8" type="primary">Ccl4_3</name>
    <name evidence="8" type="ORF">POSRUF_R01065</name>
</gene>
<dbReference type="GO" id="GO:0061844">
    <property type="term" value="P:antimicrobial humoral immune response mediated by antimicrobial peptide"/>
    <property type="evidence" value="ECO:0007669"/>
    <property type="project" value="TreeGrafter"/>
</dbReference>
<keyword evidence="9" id="KW-1185">Reference proteome</keyword>
<comment type="similarity">
    <text evidence="2">Belongs to the intercrine beta (chemokine CC) family.</text>
</comment>
<dbReference type="Gene3D" id="2.40.50.40">
    <property type="match status" value="1"/>
</dbReference>
<keyword evidence="4" id="KW-0964">Secreted</keyword>
<keyword evidence="3" id="KW-0202">Cytokine</keyword>
<dbReference type="InterPro" id="IPR039809">
    <property type="entry name" value="Chemokine_b/g/d"/>
</dbReference>
<evidence type="ECO:0000313" key="9">
    <source>
        <dbReference type="Proteomes" id="UP000583496"/>
    </source>
</evidence>
<organism evidence="8 9">
    <name type="scientific">Pomatostomus ruficeps</name>
    <name type="common">Chestnut-crowned babbler</name>
    <dbReference type="NCBI Taxonomy" id="9176"/>
    <lineage>
        <taxon>Eukaryota</taxon>
        <taxon>Metazoa</taxon>
        <taxon>Chordata</taxon>
        <taxon>Craniata</taxon>
        <taxon>Vertebrata</taxon>
        <taxon>Euteleostomi</taxon>
        <taxon>Archelosauria</taxon>
        <taxon>Archosauria</taxon>
        <taxon>Dinosauria</taxon>
        <taxon>Saurischia</taxon>
        <taxon>Theropoda</taxon>
        <taxon>Coelurosauria</taxon>
        <taxon>Aves</taxon>
        <taxon>Neognathae</taxon>
        <taxon>Neoaves</taxon>
        <taxon>Telluraves</taxon>
        <taxon>Australaves</taxon>
        <taxon>Passeriformes</taxon>
        <taxon>Sylvioidea</taxon>
        <taxon>Timaliidae</taxon>
        <taxon>Pomatostomus</taxon>
    </lineage>
</organism>
<feature type="signal peptide" evidence="6">
    <location>
        <begin position="1"/>
        <end position="20"/>
    </location>
</feature>
<reference evidence="8 9" key="1">
    <citation type="submission" date="2019-09" db="EMBL/GenBank/DDBJ databases">
        <title>Bird 10,000 Genomes (B10K) Project - Family phase.</title>
        <authorList>
            <person name="Zhang G."/>
        </authorList>
    </citation>
    <scope>NUCLEOTIDE SEQUENCE [LARGE SCALE GENOMIC DNA]</scope>
    <source>
        <strain evidence="8">B10K-DU-002-71</strain>
        <tissue evidence="8">Muscle</tissue>
    </source>
</reference>
<dbReference type="PANTHER" id="PTHR12015:SF183">
    <property type="entry name" value="C-C MOTIF CHEMOKINE 3"/>
    <property type="match status" value="1"/>
</dbReference>
<dbReference type="InterPro" id="IPR036048">
    <property type="entry name" value="Interleukin_8-like_sf"/>
</dbReference>
<sequence>MKVSAAGLALLLISVSFSQTFSGPAGPDPPICCVTYTLHKLPRNRIRHHYRTRASCPQEAIVFVTKKGHHVCANPNNTWVRSYLQTLEQN</sequence>
<evidence type="ECO:0000313" key="8">
    <source>
        <dbReference type="EMBL" id="NXS38546.1"/>
    </source>
</evidence>
<dbReference type="OrthoDB" id="9447832at2759"/>
<comment type="caution">
    <text evidence="8">The sequence shown here is derived from an EMBL/GenBank/DDBJ whole genome shotgun (WGS) entry which is preliminary data.</text>
</comment>
<keyword evidence="5 6" id="KW-0732">Signal</keyword>
<proteinExistence type="inferred from homology"/>
<evidence type="ECO:0000259" key="7">
    <source>
        <dbReference type="SMART" id="SM00199"/>
    </source>
</evidence>
<name>A0A7L2TYX3_POMRU</name>
<dbReference type="Proteomes" id="UP000583496">
    <property type="component" value="Unassembled WGS sequence"/>
</dbReference>
<evidence type="ECO:0000256" key="4">
    <source>
        <dbReference type="ARBA" id="ARBA00022525"/>
    </source>
</evidence>
<dbReference type="GO" id="GO:0048020">
    <property type="term" value="F:CCR chemokine receptor binding"/>
    <property type="evidence" value="ECO:0007669"/>
    <property type="project" value="TreeGrafter"/>
</dbReference>
<accession>A0A7L2TYX3</accession>
<evidence type="ECO:0000256" key="3">
    <source>
        <dbReference type="ARBA" id="ARBA00022514"/>
    </source>
</evidence>
<feature type="chain" id="PRO_5029655413" evidence="6">
    <location>
        <begin position="21"/>
        <end position="90"/>
    </location>
</feature>
<dbReference type="EMBL" id="VYZT01065170">
    <property type="protein sequence ID" value="NXS38546.1"/>
    <property type="molecule type" value="Genomic_DNA"/>
</dbReference>
<protein>
    <submittedName>
        <fullName evidence="8">CCL4 protein</fullName>
    </submittedName>
</protein>
<feature type="non-terminal residue" evidence="8">
    <location>
        <position position="1"/>
    </location>
</feature>
<comment type="subcellular location">
    <subcellularLocation>
        <location evidence="1">Secreted</location>
    </subcellularLocation>
</comment>
<evidence type="ECO:0000256" key="1">
    <source>
        <dbReference type="ARBA" id="ARBA00004613"/>
    </source>
</evidence>
<dbReference type="GO" id="GO:0005615">
    <property type="term" value="C:extracellular space"/>
    <property type="evidence" value="ECO:0007669"/>
    <property type="project" value="UniProtKB-KW"/>
</dbReference>
<dbReference type="GO" id="GO:0006954">
    <property type="term" value="P:inflammatory response"/>
    <property type="evidence" value="ECO:0007669"/>
    <property type="project" value="TreeGrafter"/>
</dbReference>
<dbReference type="CDD" id="cd00272">
    <property type="entry name" value="Chemokine_CC"/>
    <property type="match status" value="1"/>
</dbReference>
<evidence type="ECO:0000256" key="6">
    <source>
        <dbReference type="SAM" id="SignalP"/>
    </source>
</evidence>
<dbReference type="Pfam" id="PF00048">
    <property type="entry name" value="IL8"/>
    <property type="match status" value="1"/>
</dbReference>
<dbReference type="PANTHER" id="PTHR12015">
    <property type="entry name" value="SMALL INDUCIBLE CYTOKINE A"/>
    <property type="match status" value="1"/>
</dbReference>
<dbReference type="GO" id="GO:0008009">
    <property type="term" value="F:chemokine activity"/>
    <property type="evidence" value="ECO:0007669"/>
    <property type="project" value="InterPro"/>
</dbReference>
<dbReference type="FunFam" id="2.40.50.40:FF:000002">
    <property type="entry name" value="C-C motif chemokine"/>
    <property type="match status" value="1"/>
</dbReference>
<feature type="non-terminal residue" evidence="8">
    <location>
        <position position="90"/>
    </location>
</feature>